<accession>F8N5K1</accession>
<dbReference type="GO" id="GO:0046872">
    <property type="term" value="F:metal ion binding"/>
    <property type="evidence" value="ECO:0007669"/>
    <property type="project" value="UniProtKB-KW"/>
</dbReference>
<keyword evidence="7" id="KW-1185">Reference proteome</keyword>
<dbReference type="InterPro" id="IPR017850">
    <property type="entry name" value="Alkaline_phosphatase_core_sf"/>
</dbReference>
<name>F8N5K1_9BACT</name>
<organism evidence="6 7">
    <name type="scientific">Hallella multisaccharivorax DSM 17128</name>
    <dbReference type="NCBI Taxonomy" id="688246"/>
    <lineage>
        <taxon>Bacteria</taxon>
        <taxon>Pseudomonadati</taxon>
        <taxon>Bacteroidota</taxon>
        <taxon>Bacteroidia</taxon>
        <taxon>Bacteroidales</taxon>
        <taxon>Prevotellaceae</taxon>
        <taxon>Hallella</taxon>
    </lineage>
</organism>
<sequence>MKRKLFALVAVLFALQTMGQIHRPKLVVGLVVDQMRWDYLYYYYNQYRNDGLRRLVDDGFSFENTLINYLPAVTAVGHSSVYTGSVPALTGIVSNNFYINGKWSYCCDDASVRTVGSNSKEGQMSPRNLFATGMGDMLKVATDFKARVIGVALKDRAAILPAGHSADAAYWWDTSAGHFITSSYYMSELPDWVKAVNRKIGTKPGTNVKTSTAGVTKTFQMAEAALDNERLGQDSITDLLAISVSSTDAIGHVYGTRGQENHDVYMELDRQLALFMHQLDEKVGKGQWLLFLTADHGASHNHNFLKAHHIPAGGLELWNTFKPTETALEEELGFAPVVVKINDGWVYLNHDGARKAGKSLAKVKKTVCDRLAQNDSILYAIDCERALTTTVPLPIREMVVNGYRHGRSGDVFIVPRAGWENVEASDRYIGTTHQHWNPYDAHIPFLLYGWDVPHGQTSTPTHITDIAPTICAMLHIQMPNSCVGTAKNDFLRR</sequence>
<dbReference type="eggNOG" id="COG1524">
    <property type="taxonomic scope" value="Bacteria"/>
</dbReference>
<dbReference type="CDD" id="cd16016">
    <property type="entry name" value="AP-SPAP"/>
    <property type="match status" value="1"/>
</dbReference>
<dbReference type="STRING" id="688246.Premu_2813"/>
<dbReference type="Proteomes" id="UP000002772">
    <property type="component" value="Unassembled WGS sequence"/>
</dbReference>
<evidence type="ECO:0000256" key="5">
    <source>
        <dbReference type="PIRSR" id="PIRSR031924-51"/>
    </source>
</evidence>
<dbReference type="Pfam" id="PF01663">
    <property type="entry name" value="Phosphodiest"/>
    <property type="match status" value="1"/>
</dbReference>
<dbReference type="RefSeq" id="WP_007576181.1">
    <property type="nucleotide sequence ID" value="NZ_BPTS01000002.1"/>
</dbReference>
<dbReference type="AlphaFoldDB" id="F8N5K1"/>
<evidence type="ECO:0000256" key="2">
    <source>
        <dbReference type="ARBA" id="ARBA00022723"/>
    </source>
</evidence>
<dbReference type="SUPFAM" id="SSF53649">
    <property type="entry name" value="Alkaline phosphatase-like"/>
    <property type="match status" value="1"/>
</dbReference>
<evidence type="ECO:0000256" key="3">
    <source>
        <dbReference type="ARBA" id="ARBA00022729"/>
    </source>
</evidence>
<dbReference type="PANTHER" id="PTHR10151">
    <property type="entry name" value="ECTONUCLEOTIDE PYROPHOSPHATASE/PHOSPHODIESTERASE"/>
    <property type="match status" value="1"/>
</dbReference>
<dbReference type="PANTHER" id="PTHR10151:SF120">
    <property type="entry name" value="BIS(5'-ADENOSYL)-TRIPHOSPHATASE"/>
    <property type="match status" value="1"/>
</dbReference>
<dbReference type="PIRSF" id="PIRSF031924">
    <property type="entry name" value="Pi-irrepressible_AP"/>
    <property type="match status" value="1"/>
</dbReference>
<gene>
    <name evidence="6" type="ORF">Premu_2813</name>
</gene>
<reference evidence="7" key="1">
    <citation type="journal article" date="2011" name="Stand. Genomic Sci.">
        <title>Non-contiguous finished genome sequence of the opportunistic oral pathogen Prevotella multisaccharivorax type strain (PPPA20).</title>
        <authorList>
            <person name="Pati A."/>
            <person name="Gronow S."/>
            <person name="Lu M."/>
            <person name="Lapidus A."/>
            <person name="Nolan M."/>
            <person name="Lucas S."/>
            <person name="Hammon N."/>
            <person name="Deshpande S."/>
            <person name="Cheng J.F."/>
            <person name="Tapia R."/>
            <person name="Han C."/>
            <person name="Goodwin L."/>
            <person name="Pitluck S."/>
            <person name="Liolios K."/>
            <person name="Pagani I."/>
            <person name="Mavromatis K."/>
            <person name="Mikhailova N."/>
            <person name="Huntemann M."/>
            <person name="Chen A."/>
            <person name="Palaniappan K."/>
            <person name="Land M."/>
            <person name="Hauser L."/>
            <person name="Detter J.C."/>
            <person name="Brambilla E.M."/>
            <person name="Rohde M."/>
            <person name="Goker M."/>
            <person name="Woyke T."/>
            <person name="Bristow J."/>
            <person name="Eisen J.A."/>
            <person name="Markowitz V."/>
            <person name="Hugenholtz P."/>
            <person name="Kyrpides N.C."/>
            <person name="Klenk H.P."/>
            <person name="Ivanova N."/>
        </authorList>
    </citation>
    <scope>NUCLEOTIDE SEQUENCE [LARGE SCALE GENOMIC DNA]</scope>
    <source>
        <strain evidence="7">DSM 17128</strain>
    </source>
</reference>
<evidence type="ECO:0000313" key="6">
    <source>
        <dbReference type="EMBL" id="EGN58159.1"/>
    </source>
</evidence>
<feature type="active site" description="Phosphothreonine intermediate" evidence="4">
    <location>
        <position position="74"/>
    </location>
</feature>
<feature type="binding site" evidence="5">
    <location>
        <begin position="154"/>
        <end position="156"/>
    </location>
    <ligand>
        <name>substrate</name>
    </ligand>
</feature>
<keyword evidence="2" id="KW-0479">Metal-binding</keyword>
<evidence type="ECO:0000256" key="1">
    <source>
        <dbReference type="ARBA" id="ARBA00022553"/>
    </source>
</evidence>
<evidence type="ECO:0000256" key="4">
    <source>
        <dbReference type="PIRSR" id="PIRSR031924-50"/>
    </source>
</evidence>
<keyword evidence="3" id="KW-0732">Signal</keyword>
<dbReference type="InterPro" id="IPR002591">
    <property type="entry name" value="Phosphodiest/P_Trfase"/>
</dbReference>
<dbReference type="EMBL" id="GL945017">
    <property type="protein sequence ID" value="EGN58159.1"/>
    <property type="molecule type" value="Genomic_DNA"/>
</dbReference>
<feature type="binding site" evidence="5">
    <location>
        <position position="95"/>
    </location>
    <ligand>
        <name>substrate</name>
    </ligand>
</feature>
<dbReference type="HOGENOM" id="CLU_034095_0_0_10"/>
<dbReference type="GO" id="GO:0004035">
    <property type="term" value="F:alkaline phosphatase activity"/>
    <property type="evidence" value="ECO:0007669"/>
    <property type="project" value="InterPro"/>
</dbReference>
<dbReference type="OrthoDB" id="9766127at2"/>
<dbReference type="Gene3D" id="3.40.720.10">
    <property type="entry name" value="Alkaline Phosphatase, subunit A"/>
    <property type="match status" value="2"/>
</dbReference>
<proteinExistence type="predicted"/>
<dbReference type="InterPro" id="IPR026263">
    <property type="entry name" value="Alkaline_phosphatase_prok"/>
</dbReference>
<keyword evidence="1 4" id="KW-0597">Phosphoprotein</keyword>
<evidence type="ECO:0000313" key="7">
    <source>
        <dbReference type="Proteomes" id="UP000002772"/>
    </source>
</evidence>
<protein>
    <submittedName>
        <fullName evidence="6">Type I phosphodiesterase/nucleotide pyrophosphatase</fullName>
    </submittedName>
</protein>